<proteinExistence type="predicted"/>
<sequence length="109" mass="12117">MKLTSIALTVTLAFTGFVQAQGINHPDVNPDVLMDLFVGSTMVKCNAGVCQDAITHKPHTYTDDRDGFFIVFNDTTEVPDSEMDVYRPLLLSLYSELMAEQSNPFANRL</sequence>
<keyword evidence="2" id="KW-1185">Reference proteome</keyword>
<accession>A0A481W505</accession>
<gene>
    <name evidence="1" type="ORF">PSA21_15</name>
</gene>
<reference evidence="1 2" key="1">
    <citation type="submission" date="2019-02" db="EMBL/GenBank/DDBJ databases">
        <authorList>
            <person name="Frampton R.A."/>
            <person name="Wojtus J.K."/>
            <person name="Fineran P.C."/>
            <person name="Hendrickson H.L."/>
        </authorList>
    </citation>
    <scope>NUCLEOTIDE SEQUENCE [LARGE SCALE GENOMIC DNA]</scope>
</reference>
<dbReference type="Proteomes" id="UP000294134">
    <property type="component" value="Segment"/>
</dbReference>
<evidence type="ECO:0000313" key="2">
    <source>
        <dbReference type="Proteomes" id="UP000294134"/>
    </source>
</evidence>
<evidence type="ECO:0000313" key="1">
    <source>
        <dbReference type="EMBL" id="QBJ02545.1"/>
    </source>
</evidence>
<organism evidence="1 2">
    <name type="scientific">Pseudomonas phage Psa21</name>
    <dbReference type="NCBI Taxonomy" id="2530023"/>
    <lineage>
        <taxon>Viruses</taxon>
        <taxon>Duplodnaviria</taxon>
        <taxon>Heunggongvirae</taxon>
        <taxon>Uroviricota</taxon>
        <taxon>Caudoviricetes</taxon>
        <taxon>Chimalliviridae</taxon>
        <taxon>Tepukevirus</taxon>
        <taxon>Tepukevirus Psa21</taxon>
    </lineage>
</organism>
<dbReference type="EMBL" id="MK552327">
    <property type="protein sequence ID" value="QBJ02545.1"/>
    <property type="molecule type" value="Genomic_DNA"/>
</dbReference>
<name>A0A481W505_9CAUD</name>
<protein>
    <submittedName>
        <fullName evidence="1">Uncharacterized protein</fullName>
    </submittedName>
</protein>